<dbReference type="GO" id="GO:0036424">
    <property type="term" value="F:L-phosphoserine phosphatase activity"/>
    <property type="evidence" value="ECO:0007669"/>
    <property type="project" value="TreeGrafter"/>
</dbReference>
<dbReference type="Pfam" id="PF14681">
    <property type="entry name" value="UPRTase"/>
    <property type="match status" value="1"/>
</dbReference>
<dbReference type="KEGG" id="abe:ARB_02576"/>
<dbReference type="Gene3D" id="3.40.50.300">
    <property type="entry name" value="P-loop containing nucleotide triphosphate hydrolases"/>
    <property type="match status" value="1"/>
</dbReference>
<dbReference type="OMA" id="GHFMFWP"/>
<dbReference type="InterPro" id="IPR036412">
    <property type="entry name" value="HAD-like_sf"/>
</dbReference>
<dbReference type="InterPro" id="IPR023214">
    <property type="entry name" value="HAD_sf"/>
</dbReference>
<dbReference type="Proteomes" id="UP000008866">
    <property type="component" value="Unassembled WGS sequence"/>
</dbReference>
<evidence type="ECO:0000313" key="3">
    <source>
        <dbReference type="Proteomes" id="UP000008866"/>
    </source>
</evidence>
<proteinExistence type="predicted"/>
<dbReference type="InterPro" id="IPR027417">
    <property type="entry name" value="P-loop_NTPase"/>
</dbReference>
<dbReference type="GO" id="GO:0006564">
    <property type="term" value="P:L-serine biosynthetic process"/>
    <property type="evidence" value="ECO:0007669"/>
    <property type="project" value="TreeGrafter"/>
</dbReference>
<sequence length="590" mass="64981">MALAQTIQSSARERPVVIGLYGVSGSGKTTLLNQLRRTLKDDFLFYEGSQVIDEVTPGGLAQFKAWSRERQMTSRKAAIDSIRMTCIQSGKAAIVSGHFSFFEENEGKVGPPVITRDDLDTYTHILYLNVPTEVLFERRAFDSTRDRPYISTEELHINSFNLERAKACLDIIIGDKPPLMMLVLDADKTLSEKDTGALFWEKVGSSKAKGASLEDIFSSKLGYSYAAFCQAAMLYEESGDDQEFDRSCSEVAAGVSMYPEFVCLLHRVAEQEHVQAVVITCGIKRVWEMVLEKERLSGIVKIIGSGRITEGPVITGIWAFGDSPLDLEMLKLADRGIVVVGPEATRIVLPPTTPMPLDFKRLPSLDITGADFMDFVPFPSPPSIQLTHATEKNAAKLLMTQMQNANVAGPNLCEAHMSVGKYLAIEFLSEAIGVDEYSIPHVLGHETNGHQLYHESQTLIVAVMRAGEPMARGVWESFPKASFPHVKSPEDIKPHHVQGKVTIIIVDSVINSGKTVAEFLGRIQILHSTVRIVVVAGVFQAECISRRALTQKLRYGAKVTVVALRVSQNKYTGRGSTDTGNRLFNTTSLP</sequence>
<evidence type="ECO:0000313" key="2">
    <source>
        <dbReference type="EMBL" id="EFE30654.1"/>
    </source>
</evidence>
<dbReference type="SUPFAM" id="SSF52540">
    <property type="entry name" value="P-loop containing nucleoside triphosphate hydrolases"/>
    <property type="match status" value="1"/>
</dbReference>
<dbReference type="EMBL" id="ABSU01000028">
    <property type="protein sequence ID" value="EFE30654.1"/>
    <property type="molecule type" value="Genomic_DNA"/>
</dbReference>
<dbReference type="Gene3D" id="3.40.50.1000">
    <property type="entry name" value="HAD superfamily/HAD-like"/>
    <property type="match status" value="1"/>
</dbReference>
<name>D4B293_ARTBC</name>
<dbReference type="InterPro" id="IPR000836">
    <property type="entry name" value="PRTase_dom"/>
</dbReference>
<dbReference type="InterPro" id="IPR029057">
    <property type="entry name" value="PRTase-like"/>
</dbReference>
<dbReference type="Pfam" id="PF13207">
    <property type="entry name" value="AAA_17"/>
    <property type="match status" value="1"/>
</dbReference>
<dbReference type="GeneID" id="9524032"/>
<dbReference type="CDD" id="cd06223">
    <property type="entry name" value="PRTases_typeI"/>
    <property type="match status" value="1"/>
</dbReference>
<dbReference type="GO" id="GO:0005737">
    <property type="term" value="C:cytoplasm"/>
    <property type="evidence" value="ECO:0007669"/>
    <property type="project" value="TreeGrafter"/>
</dbReference>
<dbReference type="SUPFAM" id="SSF56784">
    <property type="entry name" value="HAD-like"/>
    <property type="match status" value="1"/>
</dbReference>
<dbReference type="STRING" id="663331.D4B293"/>
<keyword evidence="3" id="KW-1185">Reference proteome</keyword>
<reference evidence="3" key="1">
    <citation type="journal article" date="2011" name="Genome Biol.">
        <title>Comparative and functional genomics provide insights into the pathogenicity of dermatophytic fungi.</title>
        <authorList>
            <person name="Burmester A."/>
            <person name="Shelest E."/>
            <person name="Gloeckner G."/>
            <person name="Heddergott C."/>
            <person name="Schindler S."/>
            <person name="Staib P."/>
            <person name="Heidel A."/>
            <person name="Felder M."/>
            <person name="Petzold A."/>
            <person name="Szafranski K."/>
            <person name="Feuermann M."/>
            <person name="Pedruzzi I."/>
            <person name="Priebe S."/>
            <person name="Groth M."/>
            <person name="Winkler R."/>
            <person name="Li W."/>
            <person name="Kniemeyer O."/>
            <person name="Schroeckh V."/>
            <person name="Hertweck C."/>
            <person name="Hube B."/>
            <person name="White T.C."/>
            <person name="Platzer M."/>
            <person name="Guthke R."/>
            <person name="Heitman J."/>
            <person name="Woestemeyer J."/>
            <person name="Zipfel P.F."/>
            <person name="Monod M."/>
            <person name="Brakhage A.A."/>
        </authorList>
    </citation>
    <scope>NUCLEOTIDE SEQUENCE [LARGE SCALE GENOMIC DNA]</scope>
    <source>
        <strain evidence="3">ATCC MYA-4681 / CBS 112371</strain>
    </source>
</reference>
<dbReference type="eggNOG" id="ENOG502SH5I">
    <property type="taxonomic scope" value="Eukaryota"/>
</dbReference>
<dbReference type="PANTHER" id="PTHR43344">
    <property type="entry name" value="PHOSPHOSERINE PHOSPHATASE"/>
    <property type="match status" value="1"/>
</dbReference>
<dbReference type="AlphaFoldDB" id="D4B293"/>
<dbReference type="PANTHER" id="PTHR43344:SF20">
    <property type="entry name" value="URACIL PHOSPHORIBOSYLTRANSFERASE"/>
    <property type="match status" value="1"/>
</dbReference>
<comment type="caution">
    <text evidence="2">The sequence shown here is derived from an EMBL/GenBank/DDBJ whole genome shotgun (WGS) entry which is preliminary data.</text>
</comment>
<evidence type="ECO:0000259" key="1">
    <source>
        <dbReference type="Pfam" id="PF14681"/>
    </source>
</evidence>
<dbReference type="InterPro" id="IPR050582">
    <property type="entry name" value="HAD-like_SerB"/>
</dbReference>
<dbReference type="RefSeq" id="XP_003011294.1">
    <property type="nucleotide sequence ID" value="XM_003011248.1"/>
</dbReference>
<dbReference type="HOGENOM" id="CLU_012235_1_0_1"/>
<protein>
    <recommendedName>
        <fullName evidence="1">Phosphoribosyltransferase domain-containing protein</fullName>
    </recommendedName>
</protein>
<gene>
    <name evidence="2" type="ORF">ARB_02576</name>
</gene>
<dbReference type="GO" id="GO:0000287">
    <property type="term" value="F:magnesium ion binding"/>
    <property type="evidence" value="ECO:0007669"/>
    <property type="project" value="TreeGrafter"/>
</dbReference>
<feature type="domain" description="Phosphoribosyltransferase" evidence="1">
    <location>
        <begin position="390"/>
        <end position="586"/>
    </location>
</feature>
<accession>D4B293</accession>
<dbReference type="SUPFAM" id="SSF53271">
    <property type="entry name" value="PRTase-like"/>
    <property type="match status" value="1"/>
</dbReference>
<dbReference type="Pfam" id="PF12710">
    <property type="entry name" value="HAD"/>
    <property type="match status" value="1"/>
</dbReference>
<dbReference type="Gene3D" id="3.40.50.2020">
    <property type="match status" value="1"/>
</dbReference>
<organism evidence="2 3">
    <name type="scientific">Arthroderma benhamiae (strain ATCC MYA-4681 / CBS 112371)</name>
    <name type="common">Trichophyton mentagrophytes</name>
    <dbReference type="NCBI Taxonomy" id="663331"/>
    <lineage>
        <taxon>Eukaryota</taxon>
        <taxon>Fungi</taxon>
        <taxon>Dikarya</taxon>
        <taxon>Ascomycota</taxon>
        <taxon>Pezizomycotina</taxon>
        <taxon>Eurotiomycetes</taxon>
        <taxon>Eurotiomycetidae</taxon>
        <taxon>Onygenales</taxon>
        <taxon>Arthrodermataceae</taxon>
        <taxon>Trichophyton</taxon>
    </lineage>
</organism>